<reference evidence="19 20" key="1">
    <citation type="submission" date="2024-02" db="EMBL/GenBank/DDBJ databases">
        <authorList>
            <person name="Vignale AGUSTIN F."/>
            <person name="Sosa J E."/>
            <person name="Modenutti C."/>
        </authorList>
    </citation>
    <scope>NUCLEOTIDE SEQUENCE [LARGE SCALE GENOMIC DNA]</scope>
</reference>
<dbReference type="InterPro" id="IPR045058">
    <property type="entry name" value="GIMA/IAN/Toc"/>
</dbReference>
<dbReference type="InterPro" id="IPR024283">
    <property type="entry name" value="TOC159_MAD"/>
</dbReference>
<feature type="compositionally biased region" description="Polar residues" evidence="17">
    <location>
        <begin position="503"/>
        <end position="516"/>
    </location>
</feature>
<feature type="region of interest" description="Disordered" evidence="17">
    <location>
        <begin position="57"/>
        <end position="80"/>
    </location>
</feature>
<evidence type="ECO:0000256" key="13">
    <source>
        <dbReference type="ARBA" id="ARBA00023134"/>
    </source>
</evidence>
<comment type="caution">
    <text evidence="19">The sequence shown here is derived from an EMBL/GenBank/DDBJ whole genome shotgun (WGS) entry which is preliminary data.</text>
</comment>
<dbReference type="Pfam" id="PF04548">
    <property type="entry name" value="AIG1"/>
    <property type="match status" value="1"/>
</dbReference>
<evidence type="ECO:0000313" key="19">
    <source>
        <dbReference type="EMBL" id="CAK9174005.1"/>
    </source>
</evidence>
<dbReference type="PANTHER" id="PTHR10903">
    <property type="entry name" value="GTPASE, IMAP FAMILY MEMBER-RELATED"/>
    <property type="match status" value="1"/>
</dbReference>
<dbReference type="InterPro" id="IPR006703">
    <property type="entry name" value="G_AIG1"/>
</dbReference>
<evidence type="ECO:0000256" key="14">
    <source>
        <dbReference type="ARBA" id="ARBA00023136"/>
    </source>
</evidence>
<evidence type="ECO:0000256" key="12">
    <source>
        <dbReference type="ARBA" id="ARBA00022989"/>
    </source>
</evidence>
<name>A0ABC8TY32_9AQUA</name>
<dbReference type="EMBL" id="CAUOFW020006271">
    <property type="protein sequence ID" value="CAK9174005.1"/>
    <property type="molecule type" value="Genomic_DNA"/>
</dbReference>
<dbReference type="GO" id="GO:0016787">
    <property type="term" value="F:hydrolase activity"/>
    <property type="evidence" value="ECO:0007669"/>
    <property type="project" value="UniProtKB-KW"/>
</dbReference>
<feature type="compositionally biased region" description="Basic and acidic residues" evidence="17">
    <location>
        <begin position="487"/>
        <end position="497"/>
    </location>
</feature>
<keyword evidence="7" id="KW-0547">Nucleotide-binding</keyword>
<comment type="similarity">
    <text evidence="16">Belongs to the TRAFAC class TrmE-Era-EngA-EngB-Septin-like GTPase superfamily. AIG1/Toc34/Toc159-like paraseptin GTPase family. TOC159 subfamily.</text>
</comment>
<dbReference type="PROSITE" id="PS51720">
    <property type="entry name" value="G_AIG1"/>
    <property type="match status" value="1"/>
</dbReference>
<evidence type="ECO:0000256" key="6">
    <source>
        <dbReference type="ARBA" id="ARBA00022723"/>
    </source>
</evidence>
<feature type="domain" description="AIG1-type G" evidence="18">
    <location>
        <begin position="170"/>
        <end position="401"/>
    </location>
</feature>
<evidence type="ECO:0000256" key="3">
    <source>
        <dbReference type="ARBA" id="ARBA00022528"/>
    </source>
</evidence>
<dbReference type="GO" id="GO:0015031">
    <property type="term" value="P:protein transport"/>
    <property type="evidence" value="ECO:0007669"/>
    <property type="project" value="UniProtKB-KW"/>
</dbReference>
<sequence>MMGIKDWILSQLLSKSLVSSRPLSNSDSFLEEEHLSEEFGTQGAAHSVNSVSLPVAADTSHSSNVSQENQHGFPSDDALIESPQQPHVETHEENLEPLVKIECLQIKFLRFIRRLGLAHDNLMVATVLYRIHLATLIRAGESDLKRANLRSDRARAIAAEQEATGLPELGFSLRVLVLGKTGVGKSSTINSIFDQTKTMTDAFHPATDRIQEIVGTVSGIRISFIDTPGLLPSSTNCVRKNRKILYSVKRFIRKAPPDIVLYFERLDMINMGYSDFPLLKLITEVFGSAIWFSTILVMTHSSSTLPEGPNGYPVSYESYVTQCSDLVQHYVHQAVSDSKLEIPVQLVDNHPQCKTDITGEKILPNGLVWKYHFLLLCACTKVLGDVNALLEFEDSIELGPLSNTRLPSLPHLLSSFLRHHAQVNPNGADNEIDEIFLSDMEEEDDYDQLPPIRILTKFQFEKLSDAQKKEYFDELDYRETLYLKKQMKEESRRRTENKYPQGGDSTSDNNSDNQEPSEAVQLPDMAVPPSFDSDCPLHRYRCLVTNDQWLARPVLDPHGWDHDVGFDGINLETAIQIRKNGFASVTGQMSKDKENFSIQSECAAAFTDLRGPTYSVGLDAQSSGKELICTVRSGTQLRNLKNNLTECGISVTSFGDKYYVGAKLEDSITIGKRLKFVMNAGRMGGAGQVAYGGSIEATLRGKDFPVRNERVRLAMTAISFNKELVLRGNLQSDFRLSRGTRMSVNANINSRNMGQVCVKTNSSDHIEIALIAVVSIFRALLRKKATDDLSQETLEMG</sequence>
<evidence type="ECO:0000256" key="17">
    <source>
        <dbReference type="SAM" id="MobiDB-lite"/>
    </source>
</evidence>
<dbReference type="Proteomes" id="UP001642360">
    <property type="component" value="Unassembled WGS sequence"/>
</dbReference>
<keyword evidence="9" id="KW-1002">Plastid outer membrane</keyword>
<feature type="compositionally biased region" description="Polar residues" evidence="17">
    <location>
        <begin position="59"/>
        <end position="72"/>
    </location>
</feature>
<dbReference type="NCBIfam" id="TIGR00993">
    <property type="entry name" value="3a0901s04IAP86"/>
    <property type="match status" value="1"/>
</dbReference>
<proteinExistence type="inferred from homology"/>
<keyword evidence="11" id="KW-0653">Protein transport</keyword>
<evidence type="ECO:0000313" key="20">
    <source>
        <dbReference type="Proteomes" id="UP001642360"/>
    </source>
</evidence>
<dbReference type="AlphaFoldDB" id="A0ABC8TY32"/>
<evidence type="ECO:0000256" key="9">
    <source>
        <dbReference type="ARBA" id="ARBA00022805"/>
    </source>
</evidence>
<dbReference type="Pfam" id="PF11886">
    <property type="entry name" value="TOC159_MAD"/>
    <property type="match status" value="1"/>
</dbReference>
<dbReference type="InterPro" id="IPR027417">
    <property type="entry name" value="P-loop_NTPase"/>
</dbReference>
<comment type="cofactor">
    <cofactor evidence="1">
        <name>Mg(2+)</name>
        <dbReference type="ChEBI" id="CHEBI:18420"/>
    </cofactor>
</comment>
<dbReference type="InterPro" id="IPR005690">
    <property type="entry name" value="Toc86_159"/>
</dbReference>
<keyword evidence="13" id="KW-0342">GTP-binding</keyword>
<keyword evidence="3" id="KW-0150">Chloroplast</keyword>
<protein>
    <recommendedName>
        <fullName evidence="18">AIG1-type G domain-containing protein</fullName>
    </recommendedName>
</protein>
<keyword evidence="6" id="KW-0479">Metal-binding</keyword>
<evidence type="ECO:0000256" key="1">
    <source>
        <dbReference type="ARBA" id="ARBA00001946"/>
    </source>
</evidence>
<keyword evidence="2" id="KW-0813">Transport</keyword>
<keyword evidence="20" id="KW-1185">Reference proteome</keyword>
<dbReference type="GO" id="GO:0009707">
    <property type="term" value="C:chloroplast outer membrane"/>
    <property type="evidence" value="ECO:0007669"/>
    <property type="project" value="UniProtKB-SubCell"/>
</dbReference>
<evidence type="ECO:0000256" key="2">
    <source>
        <dbReference type="ARBA" id="ARBA00022448"/>
    </source>
</evidence>
<keyword evidence="10" id="KW-0460">Magnesium</keyword>
<feature type="region of interest" description="Disordered" evidence="17">
    <location>
        <begin position="487"/>
        <end position="527"/>
    </location>
</feature>
<keyword evidence="12" id="KW-1133">Transmembrane helix</keyword>
<dbReference type="GO" id="GO:0005525">
    <property type="term" value="F:GTP binding"/>
    <property type="evidence" value="ECO:0007669"/>
    <property type="project" value="UniProtKB-KW"/>
</dbReference>
<dbReference type="Gene3D" id="3.40.50.300">
    <property type="entry name" value="P-loop containing nucleotide triphosphate hydrolases"/>
    <property type="match status" value="1"/>
</dbReference>
<dbReference type="SUPFAM" id="SSF52540">
    <property type="entry name" value="P-loop containing nucleoside triphosphate hydrolases"/>
    <property type="match status" value="1"/>
</dbReference>
<evidence type="ECO:0000256" key="5">
    <source>
        <dbReference type="ARBA" id="ARBA00022692"/>
    </source>
</evidence>
<evidence type="ECO:0000259" key="18">
    <source>
        <dbReference type="PROSITE" id="PS51720"/>
    </source>
</evidence>
<comment type="subcellular location">
    <subcellularLocation>
        <location evidence="15">Plastid</location>
        <location evidence="15">Chloroplast outer membrane</location>
        <topology evidence="15">Single-pass membrane protein</topology>
    </subcellularLocation>
</comment>
<evidence type="ECO:0000256" key="7">
    <source>
        <dbReference type="ARBA" id="ARBA00022741"/>
    </source>
</evidence>
<dbReference type="PANTHER" id="PTHR10903:SF68">
    <property type="entry name" value="TRANSLOCASE OF CHLOROPLAST 90, CHLOROPLASTIC"/>
    <property type="match status" value="1"/>
</dbReference>
<evidence type="ECO:0000256" key="4">
    <source>
        <dbReference type="ARBA" id="ARBA00022640"/>
    </source>
</evidence>
<evidence type="ECO:0000256" key="16">
    <source>
        <dbReference type="ARBA" id="ARBA00023775"/>
    </source>
</evidence>
<accession>A0ABC8TY32</accession>
<keyword evidence="14" id="KW-0472">Membrane</keyword>
<keyword evidence="4" id="KW-0934">Plastid</keyword>
<evidence type="ECO:0000256" key="15">
    <source>
        <dbReference type="ARBA" id="ARBA00023766"/>
    </source>
</evidence>
<dbReference type="FunFam" id="3.40.50.300:FF:000413">
    <property type="entry name" value="Translocase of chloroplast 120, chloroplastic"/>
    <property type="match status" value="1"/>
</dbReference>
<keyword evidence="8" id="KW-0378">Hydrolase</keyword>
<dbReference type="GO" id="GO:0046872">
    <property type="term" value="F:metal ion binding"/>
    <property type="evidence" value="ECO:0007669"/>
    <property type="project" value="UniProtKB-KW"/>
</dbReference>
<organism evidence="19 20">
    <name type="scientific">Ilex paraguariensis</name>
    <name type="common">yerba mate</name>
    <dbReference type="NCBI Taxonomy" id="185542"/>
    <lineage>
        <taxon>Eukaryota</taxon>
        <taxon>Viridiplantae</taxon>
        <taxon>Streptophyta</taxon>
        <taxon>Embryophyta</taxon>
        <taxon>Tracheophyta</taxon>
        <taxon>Spermatophyta</taxon>
        <taxon>Magnoliopsida</taxon>
        <taxon>eudicotyledons</taxon>
        <taxon>Gunneridae</taxon>
        <taxon>Pentapetalae</taxon>
        <taxon>asterids</taxon>
        <taxon>campanulids</taxon>
        <taxon>Aquifoliales</taxon>
        <taxon>Aquifoliaceae</taxon>
        <taxon>Ilex</taxon>
    </lineage>
</organism>
<evidence type="ECO:0000256" key="11">
    <source>
        <dbReference type="ARBA" id="ARBA00022927"/>
    </source>
</evidence>
<evidence type="ECO:0000256" key="8">
    <source>
        <dbReference type="ARBA" id="ARBA00022801"/>
    </source>
</evidence>
<evidence type="ECO:0000256" key="10">
    <source>
        <dbReference type="ARBA" id="ARBA00022842"/>
    </source>
</evidence>
<keyword evidence="5" id="KW-0812">Transmembrane</keyword>
<gene>
    <name evidence="19" type="ORF">ILEXP_LOCUS43740</name>
</gene>